<feature type="transmembrane region" description="Helical" evidence="1">
    <location>
        <begin position="69"/>
        <end position="92"/>
    </location>
</feature>
<organism evidence="2 3">
    <name type="scientific">Butyricicoccus intestinisimiae</name>
    <dbReference type="NCBI Taxonomy" id="2841509"/>
    <lineage>
        <taxon>Bacteria</taxon>
        <taxon>Bacillati</taxon>
        <taxon>Bacillota</taxon>
        <taxon>Clostridia</taxon>
        <taxon>Eubacteriales</taxon>
        <taxon>Butyricicoccaceae</taxon>
        <taxon>Butyricicoccus</taxon>
    </lineage>
</organism>
<reference evidence="2 3" key="1">
    <citation type="submission" date="2021-06" db="EMBL/GenBank/DDBJ databases">
        <authorList>
            <person name="Sun Q."/>
            <person name="Li D."/>
        </authorList>
    </citation>
    <scope>NUCLEOTIDE SEQUENCE [LARGE SCALE GENOMIC DNA]</scope>
    <source>
        <strain evidence="2 3">MSJd-7</strain>
    </source>
</reference>
<sequence length="266" mass="30872">MIISRYFVWFIVYSFLGWCFETVYCTATQRQWANRGFLYGPICPIYGCGAVSISIIIELLDFRHAPDLKVWQVFLISMVGSAIMEYLTSWVLEKWFHAYWWDYSDLPLNVNGRICLPASLLFGCAGVFIVFKLYPLISSHTTSIPPLAIEGISLGLMAVFAADFTLTLSALTRLDALMKAAEESVNQHMELFVSNLTERQLGFSQRVAEEKRRFARQNFERMTRSINPAHRRALSRIKGFRPNVQKHPREYWDTLFETLKKQRKDK</sequence>
<dbReference type="InterPro" id="IPR010540">
    <property type="entry name" value="CmpB_TMEM229"/>
</dbReference>
<keyword evidence="1" id="KW-0812">Transmembrane</keyword>
<name>A0ABS6ET14_9FIRM</name>
<feature type="transmembrane region" description="Helical" evidence="1">
    <location>
        <begin position="37"/>
        <end position="57"/>
    </location>
</feature>
<feature type="transmembrane region" description="Helical" evidence="1">
    <location>
        <begin position="6"/>
        <end position="25"/>
    </location>
</feature>
<dbReference type="Pfam" id="PF06541">
    <property type="entry name" value="ABC_trans_CmpB"/>
    <property type="match status" value="1"/>
</dbReference>
<feature type="transmembrane region" description="Helical" evidence="1">
    <location>
        <begin position="113"/>
        <end position="131"/>
    </location>
</feature>
<dbReference type="Proteomes" id="UP000783588">
    <property type="component" value="Unassembled WGS sequence"/>
</dbReference>
<proteinExistence type="predicted"/>
<evidence type="ECO:0000313" key="3">
    <source>
        <dbReference type="Proteomes" id="UP000783588"/>
    </source>
</evidence>
<keyword evidence="1" id="KW-0472">Membrane</keyword>
<keyword evidence="3" id="KW-1185">Reference proteome</keyword>
<gene>
    <name evidence="2" type="ORF">KQI75_09435</name>
</gene>
<protein>
    <submittedName>
        <fullName evidence="2">ABC transporter permease</fullName>
    </submittedName>
</protein>
<dbReference type="RefSeq" id="WP_216470525.1">
    <property type="nucleotide sequence ID" value="NZ_JAHLQI010000004.1"/>
</dbReference>
<keyword evidence="1" id="KW-1133">Transmembrane helix</keyword>
<feature type="transmembrane region" description="Helical" evidence="1">
    <location>
        <begin position="151"/>
        <end position="171"/>
    </location>
</feature>
<comment type="caution">
    <text evidence="2">The sequence shown here is derived from an EMBL/GenBank/DDBJ whole genome shotgun (WGS) entry which is preliminary data.</text>
</comment>
<dbReference type="EMBL" id="JAHLQI010000004">
    <property type="protein sequence ID" value="MBU5490833.1"/>
    <property type="molecule type" value="Genomic_DNA"/>
</dbReference>
<evidence type="ECO:0000256" key="1">
    <source>
        <dbReference type="SAM" id="Phobius"/>
    </source>
</evidence>
<accession>A0ABS6ET14</accession>
<evidence type="ECO:0000313" key="2">
    <source>
        <dbReference type="EMBL" id="MBU5490833.1"/>
    </source>
</evidence>